<dbReference type="AlphaFoldDB" id="B1I3L2"/>
<dbReference type="KEGG" id="dau:Daud_1012"/>
<dbReference type="EMBL" id="CP000860">
    <property type="protein sequence ID" value="ACA59524.1"/>
    <property type="molecule type" value="Genomic_DNA"/>
</dbReference>
<dbReference type="Pfam" id="PF09581">
    <property type="entry name" value="Spore_III_AF"/>
    <property type="match status" value="1"/>
</dbReference>
<dbReference type="HOGENOM" id="CLU_094201_0_0_9"/>
<dbReference type="NCBIfam" id="TIGR02896">
    <property type="entry name" value="spore_III_AF"/>
    <property type="match status" value="1"/>
</dbReference>
<organism evidence="2 3">
    <name type="scientific">Desulforudis audaxviator (strain MP104C)</name>
    <dbReference type="NCBI Taxonomy" id="477974"/>
    <lineage>
        <taxon>Bacteria</taxon>
        <taxon>Bacillati</taxon>
        <taxon>Bacillota</taxon>
        <taxon>Clostridia</taxon>
        <taxon>Thermoanaerobacterales</taxon>
        <taxon>Candidatus Desulforudaceae</taxon>
        <taxon>Candidatus Desulforudis</taxon>
    </lineage>
</organism>
<keyword evidence="3" id="KW-1185">Reference proteome</keyword>
<dbReference type="InterPro" id="IPR014245">
    <property type="entry name" value="Spore_III_AF"/>
</dbReference>
<evidence type="ECO:0000313" key="3">
    <source>
        <dbReference type="Proteomes" id="UP000008544"/>
    </source>
</evidence>
<dbReference type="RefSeq" id="WP_012302110.1">
    <property type="nucleotide sequence ID" value="NC_010424.1"/>
</dbReference>
<protein>
    <recommendedName>
        <fullName evidence="4">Stage III sporulation protein AF</fullName>
    </recommendedName>
</protein>
<proteinExistence type="predicted"/>
<dbReference type="eggNOG" id="ENOG50338QT">
    <property type="taxonomic scope" value="Bacteria"/>
</dbReference>
<dbReference type="STRING" id="477974.Daud_1012"/>
<reference evidence="2 3" key="2">
    <citation type="journal article" date="2008" name="Science">
        <title>Environmental genomics reveals a single-species ecosystem deep within Earth.</title>
        <authorList>
            <person name="Chivian D."/>
            <person name="Brodie E.L."/>
            <person name="Alm E.J."/>
            <person name="Culley D.E."/>
            <person name="Dehal P.S."/>
            <person name="Desantis T.Z."/>
            <person name="Gihring T.M."/>
            <person name="Lapidus A."/>
            <person name="Lin L.H."/>
            <person name="Lowry S.R."/>
            <person name="Moser D.P."/>
            <person name="Richardson P.M."/>
            <person name="Southam G."/>
            <person name="Wanger G."/>
            <person name="Pratt L.M."/>
            <person name="Andersen G.L."/>
            <person name="Hazen T.C."/>
            <person name="Brockman F.J."/>
            <person name="Arkin A.P."/>
            <person name="Onstott T.C."/>
        </authorList>
    </citation>
    <scope>NUCLEOTIDE SEQUENCE [LARGE SCALE GENOMIC DNA]</scope>
    <source>
        <strain evidence="2 3">MP104C</strain>
    </source>
</reference>
<keyword evidence="1" id="KW-1133">Transmembrane helix</keyword>
<reference evidence="3" key="1">
    <citation type="submission" date="2007-10" db="EMBL/GenBank/DDBJ databases">
        <title>Complete sequence of chromosome of Desulforudis audaxviator MP104C.</title>
        <authorList>
            <person name="Copeland A."/>
            <person name="Lucas S."/>
            <person name="Lapidus A."/>
            <person name="Barry K."/>
            <person name="Glavina del Rio T."/>
            <person name="Dalin E."/>
            <person name="Tice H."/>
            <person name="Bruce D."/>
            <person name="Pitluck S."/>
            <person name="Lowry S.R."/>
            <person name="Larimer F."/>
            <person name="Land M.L."/>
            <person name="Hauser L."/>
            <person name="Kyrpides N."/>
            <person name="Ivanova N.N."/>
            <person name="Richardson P."/>
        </authorList>
    </citation>
    <scope>NUCLEOTIDE SEQUENCE [LARGE SCALE GENOMIC DNA]</scope>
    <source>
        <strain evidence="3">MP104C</strain>
    </source>
</reference>
<name>B1I3L2_DESAP</name>
<gene>
    <name evidence="2" type="ordered locus">Daud_1012</name>
</gene>
<evidence type="ECO:0000313" key="2">
    <source>
        <dbReference type="EMBL" id="ACA59524.1"/>
    </source>
</evidence>
<feature type="transmembrane region" description="Helical" evidence="1">
    <location>
        <begin position="6"/>
        <end position="25"/>
    </location>
</feature>
<keyword evidence="1" id="KW-0812">Transmembrane</keyword>
<accession>B1I3L2</accession>
<feature type="transmembrane region" description="Helical" evidence="1">
    <location>
        <begin position="37"/>
        <end position="54"/>
    </location>
</feature>
<keyword evidence="1" id="KW-0472">Membrane</keyword>
<evidence type="ECO:0000256" key="1">
    <source>
        <dbReference type="SAM" id="Phobius"/>
    </source>
</evidence>
<dbReference type="Proteomes" id="UP000008544">
    <property type="component" value="Chromosome"/>
</dbReference>
<sequence>METLQSLVRELVILVILAVVLELLLPEGDLRRYVRMVLGLLIIVAVLQAAVSFWNRDLAADLSWVTLGQPDRAGTREILREGERLWQVGQTRALDEYEEGLARQIRALAGLNQEVPVADVRVRLEEGRAVGEFGRLKEVILILGVQHGDAGDVPVGAFPAAEPAVDPQAVARLRGLVADFYGLTREQVSVRY</sequence>
<evidence type="ECO:0008006" key="4">
    <source>
        <dbReference type="Google" id="ProtNLM"/>
    </source>
</evidence>